<sequence>MPGYYSAQTKKVFWMVGVLLKYCVAGHTGSAVTADKKIPE</sequence>
<dbReference type="EMBL" id="RCMI01000663">
    <property type="protein sequence ID" value="KAG2901547.1"/>
    <property type="molecule type" value="Genomic_DNA"/>
</dbReference>
<dbReference type="Proteomes" id="UP000774804">
    <property type="component" value="Unassembled WGS sequence"/>
</dbReference>
<comment type="caution">
    <text evidence="4">The sequence shown here is derived from an EMBL/GenBank/DDBJ whole genome shotgun (WGS) entry which is preliminary data.</text>
</comment>
<evidence type="ECO:0000313" key="5">
    <source>
        <dbReference type="Proteomes" id="UP000760860"/>
    </source>
</evidence>
<dbReference type="EMBL" id="RCMV01000661">
    <property type="protein sequence ID" value="KAG3214188.1"/>
    <property type="molecule type" value="Genomic_DNA"/>
</dbReference>
<evidence type="ECO:0000256" key="1">
    <source>
        <dbReference type="SAM" id="Phobius"/>
    </source>
</evidence>
<reference evidence="4" key="1">
    <citation type="submission" date="2018-05" db="EMBL/GenBank/DDBJ databases">
        <title>Effector identification in a new, highly contiguous assembly of the strawberry crown rot pathogen Phytophthora cactorum.</title>
        <authorList>
            <person name="Armitage A.D."/>
            <person name="Nellist C.F."/>
            <person name="Bates H."/>
            <person name="Vickerstaff R.J."/>
            <person name="Harrison R.J."/>
        </authorList>
    </citation>
    <scope>NUCLEOTIDE SEQUENCE</scope>
    <source>
        <strain evidence="2">4032</strain>
        <strain evidence="3">4040</strain>
        <strain evidence="4">P421</strain>
    </source>
</reference>
<dbReference type="Proteomes" id="UP000736787">
    <property type="component" value="Unassembled WGS sequence"/>
</dbReference>
<dbReference type="Proteomes" id="UP000760860">
    <property type="component" value="Unassembled WGS sequence"/>
</dbReference>
<evidence type="ECO:0000313" key="3">
    <source>
        <dbReference type="EMBL" id="KAG2952529.1"/>
    </source>
</evidence>
<evidence type="ECO:0000313" key="4">
    <source>
        <dbReference type="EMBL" id="KAG3214188.1"/>
    </source>
</evidence>
<accession>A0A8T1HQM9</accession>
<gene>
    <name evidence="2" type="ORF">PC115_g15844</name>
    <name evidence="3" type="ORF">PC117_g2690</name>
    <name evidence="4" type="ORF">PC129_g14891</name>
</gene>
<dbReference type="EMBL" id="RCMK01000036">
    <property type="protein sequence ID" value="KAG2952529.1"/>
    <property type="molecule type" value="Genomic_DNA"/>
</dbReference>
<keyword evidence="1" id="KW-0472">Membrane</keyword>
<feature type="transmembrane region" description="Helical" evidence="1">
    <location>
        <begin position="12"/>
        <end position="34"/>
    </location>
</feature>
<dbReference type="AlphaFoldDB" id="A0A8T1HQM9"/>
<protein>
    <submittedName>
        <fullName evidence="4">Uncharacterized protein</fullName>
    </submittedName>
</protein>
<keyword evidence="1" id="KW-0812">Transmembrane</keyword>
<evidence type="ECO:0000313" key="2">
    <source>
        <dbReference type="EMBL" id="KAG2901547.1"/>
    </source>
</evidence>
<organism evidence="4 5">
    <name type="scientific">Phytophthora cactorum</name>
    <dbReference type="NCBI Taxonomy" id="29920"/>
    <lineage>
        <taxon>Eukaryota</taxon>
        <taxon>Sar</taxon>
        <taxon>Stramenopiles</taxon>
        <taxon>Oomycota</taxon>
        <taxon>Peronosporomycetes</taxon>
        <taxon>Peronosporales</taxon>
        <taxon>Peronosporaceae</taxon>
        <taxon>Phytophthora</taxon>
    </lineage>
</organism>
<keyword evidence="1" id="KW-1133">Transmembrane helix</keyword>
<proteinExistence type="predicted"/>
<name>A0A8T1HQM9_9STRA</name>